<protein>
    <recommendedName>
        <fullName evidence="12">GH16 domain-containing protein</fullName>
    </recommendedName>
</protein>
<evidence type="ECO:0000256" key="11">
    <source>
        <dbReference type="SAM" id="SignalP"/>
    </source>
</evidence>
<evidence type="ECO:0000256" key="9">
    <source>
        <dbReference type="ARBA" id="ARBA00023316"/>
    </source>
</evidence>
<evidence type="ECO:0000259" key="12">
    <source>
        <dbReference type="PROSITE" id="PS51762"/>
    </source>
</evidence>
<dbReference type="PANTHER" id="PTHR31361:SF1">
    <property type="entry name" value="BETA-GLUCAN SYNTHESIS-ASSOCIATED PROTEIN KRE6-RELATED"/>
    <property type="match status" value="1"/>
</dbReference>
<keyword evidence="9" id="KW-0961">Cell wall biogenesis/degradation</keyword>
<dbReference type="InterPro" id="IPR000742">
    <property type="entry name" value="EGF"/>
</dbReference>
<dbReference type="SUPFAM" id="SSF49899">
    <property type="entry name" value="Concanavalin A-like lectins/glucanases"/>
    <property type="match status" value="1"/>
</dbReference>
<feature type="domain" description="GH16" evidence="12">
    <location>
        <begin position="26"/>
        <end position="436"/>
    </location>
</feature>
<sequence>MFGGHHHHRSLIEFWFLVLGLLRVQASWVDPDTPARHDETRALTKGDDREYRLVFSDEFEVEGRTFHDGNDPRWTAINKNDYTNSALHFYSHDNVNTTNGVLNITTENRVNAYKAFDEDKKQFYVDKKYAQTGMVQSWNKFCFVGGIVEFSAKLPGDPGVGGLWPALWMLGNLARATYVGSSDFMWPFSYNQCDPKYRSSQEISACDRINHYNLQPYRGRGAPEIDIIEAMQGEPGDLPNTFIQRPYQSASLQVAPGIDTKRPLLGHRPHPGHWYGDLEYGNKTPVDLNPFFYGVTLVHKPKTHTYQADAISANMQLNNTHYEDQHIYRVEWEPPNQDGTGGYVRWYTDHKFVFGINGSSLSITGTEIPSEPMYLIMNTAVSSHWGFPAPCPEGCDCECYECGNPECMCGFPEGYCSNIPASFEIDFVRVYQAANDSKHILGCSPESRPSATFIEGHLERYKSETDKRPLLPIRSGGALCSSDIDCGSRDQGLCGSDGHCLCSDQYTGPRCLAHNGFYDVDTSPPQEPFYLSSIFLPHSFVMLVCVLAVGFCIAVLFTVQKKRREPHFRYEPVMSHSIRSNGMGRHQTHSEPHLSYVAAQAAARQRFEASYQDIGGYQIPSKHKDITYCVIDERLVDT</sequence>
<dbReference type="Pfam" id="PF03935">
    <property type="entry name" value="SKN1_KRE6_Sbg1"/>
    <property type="match status" value="1"/>
</dbReference>
<evidence type="ECO:0000256" key="8">
    <source>
        <dbReference type="ARBA" id="ARBA00023180"/>
    </source>
</evidence>
<accession>A0A7S3P470</accession>
<dbReference type="InterPro" id="IPR013320">
    <property type="entry name" value="ConA-like_dom_sf"/>
</dbReference>
<feature type="signal peptide" evidence="11">
    <location>
        <begin position="1"/>
        <end position="26"/>
    </location>
</feature>
<organism evidence="13">
    <name type="scientific">Amphora coffeiformis</name>
    <dbReference type="NCBI Taxonomy" id="265554"/>
    <lineage>
        <taxon>Eukaryota</taxon>
        <taxon>Sar</taxon>
        <taxon>Stramenopiles</taxon>
        <taxon>Ochrophyta</taxon>
        <taxon>Bacillariophyta</taxon>
        <taxon>Bacillariophyceae</taxon>
        <taxon>Bacillariophycidae</taxon>
        <taxon>Thalassiophysales</taxon>
        <taxon>Catenulaceae</taxon>
        <taxon>Amphora</taxon>
    </lineage>
</organism>
<dbReference type="GO" id="GO:0071555">
    <property type="term" value="P:cell wall organization"/>
    <property type="evidence" value="ECO:0007669"/>
    <property type="project" value="UniProtKB-KW"/>
</dbReference>
<evidence type="ECO:0000256" key="2">
    <source>
        <dbReference type="ARBA" id="ARBA00010962"/>
    </source>
</evidence>
<reference evidence="13" key="1">
    <citation type="submission" date="2021-01" db="EMBL/GenBank/DDBJ databases">
        <authorList>
            <person name="Corre E."/>
            <person name="Pelletier E."/>
            <person name="Niang G."/>
            <person name="Scheremetjew M."/>
            <person name="Finn R."/>
            <person name="Kale V."/>
            <person name="Holt S."/>
            <person name="Cochrane G."/>
            <person name="Meng A."/>
            <person name="Brown T."/>
            <person name="Cohen L."/>
        </authorList>
    </citation>
    <scope>NUCLEOTIDE SEQUENCE</scope>
    <source>
        <strain evidence="13">CCMP127</strain>
    </source>
</reference>
<evidence type="ECO:0000256" key="6">
    <source>
        <dbReference type="ARBA" id="ARBA00023136"/>
    </source>
</evidence>
<comment type="similarity">
    <text evidence="2">Belongs to the SKN1/KRE6 family.</text>
</comment>
<keyword evidence="7" id="KW-1015">Disulfide bond</keyword>
<dbReference type="AlphaFoldDB" id="A0A7S3P470"/>
<evidence type="ECO:0000313" key="13">
    <source>
        <dbReference type="EMBL" id="CAE0402150.1"/>
    </source>
</evidence>
<evidence type="ECO:0000256" key="5">
    <source>
        <dbReference type="ARBA" id="ARBA00022989"/>
    </source>
</evidence>
<comment type="subcellular location">
    <subcellularLocation>
        <location evidence="1">Membrane</location>
        <topology evidence="1">Single-pass type II membrane protein</topology>
    </subcellularLocation>
</comment>
<dbReference type="GO" id="GO:0005789">
    <property type="term" value="C:endoplasmic reticulum membrane"/>
    <property type="evidence" value="ECO:0007669"/>
    <property type="project" value="TreeGrafter"/>
</dbReference>
<keyword evidence="11" id="KW-0732">Signal</keyword>
<dbReference type="GO" id="GO:0006078">
    <property type="term" value="P:(1-&gt;6)-beta-D-glucan biosynthetic process"/>
    <property type="evidence" value="ECO:0007669"/>
    <property type="project" value="TreeGrafter"/>
</dbReference>
<keyword evidence="3 10" id="KW-0812">Transmembrane</keyword>
<proteinExistence type="inferred from homology"/>
<keyword evidence="5 10" id="KW-1133">Transmembrane helix</keyword>
<dbReference type="InterPro" id="IPR000757">
    <property type="entry name" value="Beta-glucanase-like"/>
</dbReference>
<keyword evidence="8" id="KW-0325">Glycoprotein</keyword>
<evidence type="ECO:0000256" key="3">
    <source>
        <dbReference type="ARBA" id="ARBA00022692"/>
    </source>
</evidence>
<dbReference type="PROSITE" id="PS00022">
    <property type="entry name" value="EGF_1"/>
    <property type="match status" value="1"/>
</dbReference>
<feature type="transmembrane region" description="Helical" evidence="10">
    <location>
        <begin position="535"/>
        <end position="559"/>
    </location>
</feature>
<keyword evidence="6 10" id="KW-0472">Membrane</keyword>
<evidence type="ECO:0000256" key="10">
    <source>
        <dbReference type="SAM" id="Phobius"/>
    </source>
</evidence>
<feature type="chain" id="PRO_5030589393" description="GH16 domain-containing protein" evidence="11">
    <location>
        <begin position="27"/>
        <end position="638"/>
    </location>
</feature>
<keyword evidence="4" id="KW-0735">Signal-anchor</keyword>
<dbReference type="InterPro" id="IPR005629">
    <property type="entry name" value="Skn1/Kre6/Sbg1"/>
</dbReference>
<dbReference type="GO" id="GO:0005886">
    <property type="term" value="C:plasma membrane"/>
    <property type="evidence" value="ECO:0007669"/>
    <property type="project" value="TreeGrafter"/>
</dbReference>
<name>A0A7S3P470_9STRA</name>
<evidence type="ECO:0000256" key="4">
    <source>
        <dbReference type="ARBA" id="ARBA00022968"/>
    </source>
</evidence>
<dbReference type="EMBL" id="HBIM01000509">
    <property type="protein sequence ID" value="CAE0402150.1"/>
    <property type="molecule type" value="Transcribed_RNA"/>
</dbReference>
<dbReference type="PROSITE" id="PS51762">
    <property type="entry name" value="GH16_2"/>
    <property type="match status" value="1"/>
</dbReference>
<dbReference type="GO" id="GO:0015926">
    <property type="term" value="F:glucosidase activity"/>
    <property type="evidence" value="ECO:0007669"/>
    <property type="project" value="TreeGrafter"/>
</dbReference>
<dbReference type="Gene3D" id="2.60.120.200">
    <property type="match status" value="1"/>
</dbReference>
<evidence type="ECO:0000256" key="7">
    <source>
        <dbReference type="ARBA" id="ARBA00023157"/>
    </source>
</evidence>
<evidence type="ECO:0000256" key="1">
    <source>
        <dbReference type="ARBA" id="ARBA00004606"/>
    </source>
</evidence>
<dbReference type="PANTHER" id="PTHR31361">
    <property type="entry name" value="BETA-GLUCAN SYNTHESIS-ASSOCIATED PROTEIN KRE6-RELATED"/>
    <property type="match status" value="1"/>
</dbReference>
<gene>
    <name evidence="13" type="ORF">ACOF00016_LOCUS445</name>
</gene>